<evidence type="ECO:0000256" key="3">
    <source>
        <dbReference type="SAM" id="MobiDB-lite"/>
    </source>
</evidence>
<dbReference type="PANTHER" id="PTHR42648:SF18">
    <property type="entry name" value="RETROTRANSPOSON, UNCLASSIFIED-LIKE PROTEIN"/>
    <property type="match status" value="1"/>
</dbReference>
<organism evidence="6">
    <name type="scientific">Tanacetum cinerariifolium</name>
    <name type="common">Dalmatian daisy</name>
    <name type="synonym">Chrysanthemum cinerariifolium</name>
    <dbReference type="NCBI Taxonomy" id="118510"/>
    <lineage>
        <taxon>Eukaryota</taxon>
        <taxon>Viridiplantae</taxon>
        <taxon>Streptophyta</taxon>
        <taxon>Embryophyta</taxon>
        <taxon>Tracheophyta</taxon>
        <taxon>Spermatophyta</taxon>
        <taxon>Magnoliopsida</taxon>
        <taxon>eudicotyledons</taxon>
        <taxon>Gunneridae</taxon>
        <taxon>Pentapetalae</taxon>
        <taxon>asterids</taxon>
        <taxon>campanulids</taxon>
        <taxon>Asterales</taxon>
        <taxon>Asteraceae</taxon>
        <taxon>Asteroideae</taxon>
        <taxon>Anthemideae</taxon>
        <taxon>Anthemidinae</taxon>
        <taxon>Tanacetum</taxon>
    </lineage>
</organism>
<dbReference type="Pfam" id="PF22936">
    <property type="entry name" value="Pol_BBD"/>
    <property type="match status" value="1"/>
</dbReference>
<dbReference type="PANTHER" id="PTHR42648">
    <property type="entry name" value="TRANSPOSASE, PUTATIVE-RELATED"/>
    <property type="match status" value="1"/>
</dbReference>
<dbReference type="GO" id="GO:0003676">
    <property type="term" value="F:nucleic acid binding"/>
    <property type="evidence" value="ECO:0007669"/>
    <property type="project" value="InterPro"/>
</dbReference>
<comment type="caution">
    <text evidence="6">The sequence shown here is derived from an EMBL/GenBank/DDBJ whole genome shotgun (WGS) entry which is preliminary data.</text>
</comment>
<dbReference type="GO" id="GO:0008270">
    <property type="term" value="F:zinc ion binding"/>
    <property type="evidence" value="ECO:0007669"/>
    <property type="project" value="UniProtKB-KW"/>
</dbReference>
<evidence type="ECO:0000313" key="6">
    <source>
        <dbReference type="EMBL" id="GEY94214.1"/>
    </source>
</evidence>
<keyword evidence="1" id="KW-0645">Protease</keyword>
<keyword evidence="2" id="KW-0479">Metal-binding</keyword>
<protein>
    <recommendedName>
        <fullName evidence="7">Zinc finger, CCHC-type</fullName>
    </recommendedName>
</protein>
<dbReference type="GO" id="GO:0008233">
    <property type="term" value="F:peptidase activity"/>
    <property type="evidence" value="ECO:0007669"/>
    <property type="project" value="UniProtKB-KW"/>
</dbReference>
<feature type="compositionally biased region" description="Basic residues" evidence="3">
    <location>
        <begin position="126"/>
        <end position="140"/>
    </location>
</feature>
<dbReference type="InterPro" id="IPR036397">
    <property type="entry name" value="RNaseH_sf"/>
</dbReference>
<dbReference type="AlphaFoldDB" id="A0A699HW49"/>
<reference evidence="6" key="1">
    <citation type="journal article" date="2019" name="Sci. Rep.">
        <title>Draft genome of Tanacetum cinerariifolium, the natural source of mosquito coil.</title>
        <authorList>
            <person name="Yamashiro T."/>
            <person name="Shiraishi A."/>
            <person name="Satake H."/>
            <person name="Nakayama K."/>
        </authorList>
    </citation>
    <scope>NUCLEOTIDE SEQUENCE</scope>
</reference>
<sequence>MENSDKFVKEAKLKDLKVKNYLFQSISREILEMILDKSSSKGIGDSMRQKYEGSTKVKIAQLQALRREYELLSMKDGGKVDAYLARTLTIVNKIKANGEQLTLGTIVAKQDDKQALKISIGSPSRGRGRGRGGRGGRGRGRISFDKSTIECYNCHKLGHFQNECPEWEKDANYAKHDYKEEMVLMAQAYERNDVRMAVMGKGNVRLDIEGVTHTLIDVYYVPGLMNNLISVGQVQEKGVEILIKKEKSQALDTFKKFKALVEKEAGVEIKCLRSDRGGEYNSKEFKGFCENNGIQRQLTAAYTPHQNGVVERKNQTLMNMVRSIMSARKVPKTFWPEAANWCVHVLNRSPTAALENNVFEEASWNWAQESAINPVDLEWEDKDEQESNGDGLVMNDPSNELDGPAMLMGH</sequence>
<dbReference type="Pfam" id="PF00098">
    <property type="entry name" value="zf-CCHC"/>
    <property type="match status" value="1"/>
</dbReference>
<dbReference type="Gene3D" id="3.30.420.10">
    <property type="entry name" value="Ribonuclease H-like superfamily/Ribonuclease H"/>
    <property type="match status" value="1"/>
</dbReference>
<dbReference type="InterPro" id="IPR012337">
    <property type="entry name" value="RNaseH-like_sf"/>
</dbReference>
<dbReference type="SMART" id="SM00343">
    <property type="entry name" value="ZnF_C2HC"/>
    <property type="match status" value="1"/>
</dbReference>
<feature type="domain" description="Integrase catalytic" evidence="5">
    <location>
        <begin position="196"/>
        <end position="382"/>
    </location>
</feature>
<dbReference type="EMBL" id="BKCJ010224751">
    <property type="protein sequence ID" value="GEY94214.1"/>
    <property type="molecule type" value="Genomic_DNA"/>
</dbReference>
<dbReference type="PROSITE" id="PS50158">
    <property type="entry name" value="ZF_CCHC"/>
    <property type="match status" value="1"/>
</dbReference>
<dbReference type="GO" id="GO:0006508">
    <property type="term" value="P:proteolysis"/>
    <property type="evidence" value="ECO:0007669"/>
    <property type="project" value="UniProtKB-KW"/>
</dbReference>
<keyword evidence="2" id="KW-0862">Zinc</keyword>
<dbReference type="GO" id="GO:0015074">
    <property type="term" value="P:DNA integration"/>
    <property type="evidence" value="ECO:0007669"/>
    <property type="project" value="InterPro"/>
</dbReference>
<accession>A0A699HW49</accession>
<dbReference type="InterPro" id="IPR001878">
    <property type="entry name" value="Znf_CCHC"/>
</dbReference>
<dbReference type="Gene3D" id="4.10.60.10">
    <property type="entry name" value="Zinc finger, CCHC-type"/>
    <property type="match status" value="1"/>
</dbReference>
<feature type="region of interest" description="Disordered" evidence="3">
    <location>
        <begin position="382"/>
        <end position="410"/>
    </location>
</feature>
<dbReference type="InterPro" id="IPR001584">
    <property type="entry name" value="Integrase_cat-core"/>
</dbReference>
<evidence type="ECO:0000259" key="5">
    <source>
        <dbReference type="PROSITE" id="PS50994"/>
    </source>
</evidence>
<evidence type="ECO:0008006" key="7">
    <source>
        <dbReference type="Google" id="ProtNLM"/>
    </source>
</evidence>
<dbReference type="InterPro" id="IPR039537">
    <property type="entry name" value="Retrotran_Ty1/copia-like"/>
</dbReference>
<evidence type="ECO:0000256" key="2">
    <source>
        <dbReference type="PROSITE-ProRule" id="PRU00047"/>
    </source>
</evidence>
<keyword evidence="1" id="KW-0378">Hydrolase</keyword>
<gene>
    <name evidence="6" type="ORF">Tci_466188</name>
</gene>
<dbReference type="Pfam" id="PF14223">
    <property type="entry name" value="Retrotran_gag_2"/>
    <property type="match status" value="1"/>
</dbReference>
<dbReference type="InterPro" id="IPR036875">
    <property type="entry name" value="Znf_CCHC_sf"/>
</dbReference>
<dbReference type="SUPFAM" id="SSF53098">
    <property type="entry name" value="Ribonuclease H-like"/>
    <property type="match status" value="1"/>
</dbReference>
<dbReference type="PROSITE" id="PS50994">
    <property type="entry name" value="INTEGRASE"/>
    <property type="match status" value="1"/>
</dbReference>
<feature type="region of interest" description="Disordered" evidence="3">
    <location>
        <begin position="119"/>
        <end position="140"/>
    </location>
</feature>
<keyword evidence="2" id="KW-0863">Zinc-finger</keyword>
<proteinExistence type="predicted"/>
<evidence type="ECO:0000259" key="4">
    <source>
        <dbReference type="PROSITE" id="PS50158"/>
    </source>
</evidence>
<name>A0A699HW49_TANCI</name>
<feature type="domain" description="CCHC-type" evidence="4">
    <location>
        <begin position="151"/>
        <end position="166"/>
    </location>
</feature>
<dbReference type="SUPFAM" id="SSF57756">
    <property type="entry name" value="Retrovirus zinc finger-like domains"/>
    <property type="match status" value="1"/>
</dbReference>
<evidence type="ECO:0000256" key="1">
    <source>
        <dbReference type="ARBA" id="ARBA00022670"/>
    </source>
</evidence>
<dbReference type="InterPro" id="IPR054722">
    <property type="entry name" value="PolX-like_BBD"/>
</dbReference>